<feature type="transmembrane region" description="Helical" evidence="1">
    <location>
        <begin position="42"/>
        <end position="66"/>
    </location>
</feature>
<reference evidence="2 3" key="1">
    <citation type="submission" date="2017-07" db="EMBL/GenBank/DDBJ databases">
        <title>Isolation and whole genome analysis of endospore-forming bacteria from heroin.</title>
        <authorList>
            <person name="Kalinowski J."/>
            <person name="Ahrens B."/>
            <person name="Al-Dilaimi A."/>
            <person name="Winkler A."/>
            <person name="Wibberg D."/>
            <person name="Schleenbecker U."/>
            <person name="Ruckert C."/>
            <person name="Wolfel R."/>
            <person name="Grass G."/>
        </authorList>
    </citation>
    <scope>NUCLEOTIDE SEQUENCE [LARGE SCALE GENOMIC DNA]</scope>
    <source>
        <strain evidence="2 3">7523-2</strain>
    </source>
</reference>
<accession>A0A268RZW9</accession>
<proteinExistence type="predicted"/>
<comment type="caution">
    <text evidence="2">The sequence shown here is derived from an EMBL/GenBank/DDBJ whole genome shotgun (WGS) entry which is preliminary data.</text>
</comment>
<name>A0A268RZW9_SHOCL</name>
<protein>
    <submittedName>
        <fullName evidence="2">Uncharacterized protein</fullName>
    </submittedName>
</protein>
<keyword evidence="1" id="KW-1133">Transmembrane helix</keyword>
<evidence type="ECO:0000256" key="1">
    <source>
        <dbReference type="SAM" id="Phobius"/>
    </source>
</evidence>
<evidence type="ECO:0000313" key="3">
    <source>
        <dbReference type="Proteomes" id="UP000216133"/>
    </source>
</evidence>
<keyword evidence="1" id="KW-0812">Transmembrane</keyword>
<gene>
    <name evidence="2" type="ORF">CHH61_11365</name>
</gene>
<evidence type="ECO:0000313" key="2">
    <source>
        <dbReference type="EMBL" id="PAF25823.1"/>
    </source>
</evidence>
<dbReference type="RefSeq" id="WP_062746744.1">
    <property type="nucleotide sequence ID" value="NZ_CP155469.1"/>
</dbReference>
<keyword evidence="1" id="KW-0472">Membrane</keyword>
<organism evidence="2 3">
    <name type="scientific">Shouchella clausii</name>
    <name type="common">Alkalihalobacillus clausii</name>
    <dbReference type="NCBI Taxonomy" id="79880"/>
    <lineage>
        <taxon>Bacteria</taxon>
        <taxon>Bacillati</taxon>
        <taxon>Bacillota</taxon>
        <taxon>Bacilli</taxon>
        <taxon>Bacillales</taxon>
        <taxon>Bacillaceae</taxon>
        <taxon>Shouchella</taxon>
    </lineage>
</organism>
<sequence>MTDAKIIAKLLTRNIFLGRIGMFVYKRMYGEAGVGFRTYRWIFIHSIVFIFVFCLLGTWTFAVAVFHRFFKNEHKNKTAMPVFK</sequence>
<dbReference type="AlphaFoldDB" id="A0A268RZW9"/>
<dbReference type="Proteomes" id="UP000216133">
    <property type="component" value="Unassembled WGS sequence"/>
</dbReference>
<dbReference type="EMBL" id="NPBS01000059">
    <property type="protein sequence ID" value="PAF25823.1"/>
    <property type="molecule type" value="Genomic_DNA"/>
</dbReference>